<dbReference type="InterPro" id="IPR003309">
    <property type="entry name" value="SCAN_dom"/>
</dbReference>
<dbReference type="PROSITE" id="PS50804">
    <property type="entry name" value="SCAN_BOX"/>
    <property type="match status" value="1"/>
</dbReference>
<feature type="domain" description="SCAN box" evidence="2">
    <location>
        <begin position="47"/>
        <end position="125"/>
    </location>
</feature>
<evidence type="ECO:0000256" key="1">
    <source>
        <dbReference type="SAM" id="MobiDB-lite"/>
    </source>
</evidence>
<dbReference type="InterPro" id="IPR038269">
    <property type="entry name" value="SCAN_sf"/>
</dbReference>
<dbReference type="PANTHER" id="PTHR46888">
    <property type="entry name" value="ZINC KNUCKLE DOMAINCONTAINING PROTEIN-RELATED"/>
    <property type="match status" value="1"/>
</dbReference>
<reference evidence="3" key="2">
    <citation type="submission" date="2025-09" db="UniProtKB">
        <authorList>
            <consortium name="Ensembl"/>
        </authorList>
    </citation>
    <scope>IDENTIFICATION</scope>
</reference>
<evidence type="ECO:0000313" key="4">
    <source>
        <dbReference type="Proteomes" id="UP000694393"/>
    </source>
</evidence>
<keyword evidence="4" id="KW-1185">Reference proteome</keyword>
<evidence type="ECO:0000259" key="2">
    <source>
        <dbReference type="PROSITE" id="PS50804"/>
    </source>
</evidence>
<dbReference type="SUPFAM" id="SSF47353">
    <property type="entry name" value="Retrovirus capsid dimerization domain-like"/>
    <property type="match status" value="1"/>
</dbReference>
<dbReference type="Proteomes" id="UP000694393">
    <property type="component" value="Unplaced"/>
</dbReference>
<dbReference type="PANTHER" id="PTHR46888:SF1">
    <property type="entry name" value="RIBONUCLEASE H"/>
    <property type="match status" value="1"/>
</dbReference>
<name>A0A8C8RZ56_9SAUR</name>
<accession>A0A8C8RZ56</accession>
<reference evidence="3" key="1">
    <citation type="submission" date="2025-08" db="UniProtKB">
        <authorList>
            <consortium name="Ensembl"/>
        </authorList>
    </citation>
    <scope>IDENTIFICATION</scope>
</reference>
<protein>
    <recommendedName>
        <fullName evidence="2">SCAN box domain-containing protein</fullName>
    </recommendedName>
</protein>
<dbReference type="Pfam" id="PF02023">
    <property type="entry name" value="SCAN"/>
    <property type="match status" value="1"/>
</dbReference>
<feature type="region of interest" description="Disordered" evidence="1">
    <location>
        <begin position="130"/>
        <end position="253"/>
    </location>
</feature>
<dbReference type="Ensembl" id="ENSPCET00000012185.1">
    <property type="protein sequence ID" value="ENSPCEP00000011782.1"/>
    <property type="gene ID" value="ENSPCEG00000009348.1"/>
</dbReference>
<dbReference type="AlphaFoldDB" id="A0A8C8RZ56"/>
<dbReference type="SMART" id="SM00431">
    <property type="entry name" value="SCAN"/>
    <property type="match status" value="1"/>
</dbReference>
<sequence>MSEGRGQLTLHFVPAAYRALSDEAARDYKAVKEAILDALDITPETFRRWFTGTPYNPGVRLRALAQELKEACRRRLQPEKHSKEDVLDTIVLEQFLHVLPGQGRWWVMRHRPTTLNEAVSRIEDFLAAESPRDVVSPKSKRHDPRIPGPGQAPGSNLPSRVPAQGRSRPQVRTTRGPSEAARTPGLGKGGQPLEVRLQARGPLVRGDREVPVASSGEPAPPRCPPEVRKDTPLEGSTPMESARTDFCPDQWEDPTLRNTYEQLAAVDGVVTDPQRAGQWPHFELR</sequence>
<dbReference type="Gene3D" id="1.10.4020.10">
    <property type="entry name" value="DNA breaking-rejoining enzymes"/>
    <property type="match status" value="1"/>
</dbReference>
<organism evidence="3 4">
    <name type="scientific">Pelusios castaneus</name>
    <name type="common">West African mud turtle</name>
    <dbReference type="NCBI Taxonomy" id="367368"/>
    <lineage>
        <taxon>Eukaryota</taxon>
        <taxon>Metazoa</taxon>
        <taxon>Chordata</taxon>
        <taxon>Craniata</taxon>
        <taxon>Vertebrata</taxon>
        <taxon>Euteleostomi</taxon>
        <taxon>Archelosauria</taxon>
        <taxon>Testudinata</taxon>
        <taxon>Testudines</taxon>
        <taxon>Pleurodira</taxon>
        <taxon>Pelomedusidae</taxon>
        <taxon>Pelusios</taxon>
    </lineage>
</organism>
<proteinExistence type="predicted"/>
<evidence type="ECO:0000313" key="3">
    <source>
        <dbReference type="Ensembl" id="ENSPCEP00000011782.1"/>
    </source>
</evidence>